<dbReference type="EMBL" id="HBUF01506918">
    <property type="protein sequence ID" value="CAG6745865.1"/>
    <property type="molecule type" value="Transcribed_RNA"/>
</dbReference>
<dbReference type="InterPro" id="IPR015422">
    <property type="entry name" value="PyrdxlP-dep_Trfase_small"/>
</dbReference>
<dbReference type="EMBL" id="HBUF01506896">
    <property type="protein sequence ID" value="CAG6745719.1"/>
    <property type="molecule type" value="Transcribed_RNA"/>
</dbReference>
<keyword evidence="5" id="KW-0663">Pyridoxal phosphate</keyword>
<dbReference type="EMBL" id="HBUF01506870">
    <property type="protein sequence ID" value="CAG6745639.1"/>
    <property type="molecule type" value="Transcribed_RNA"/>
</dbReference>
<dbReference type="EMBL" id="HBUF01329630">
    <property type="protein sequence ID" value="CAG6696680.1"/>
    <property type="molecule type" value="Transcribed_RNA"/>
</dbReference>
<dbReference type="EMBL" id="HBUF01506869">
    <property type="protein sequence ID" value="CAG6745636.1"/>
    <property type="molecule type" value="Transcribed_RNA"/>
</dbReference>
<dbReference type="AlphaFoldDB" id="A0A8D8ZEV9"/>
<name>A0A8D8ZEV9_9HEMI</name>
<evidence type="ECO:0000256" key="9">
    <source>
        <dbReference type="ARBA" id="ARBA00047412"/>
    </source>
</evidence>
<dbReference type="GO" id="GO:0042853">
    <property type="term" value="P:L-alanine catabolic process"/>
    <property type="evidence" value="ECO:0007669"/>
    <property type="project" value="UniProtKB-UniPathway"/>
</dbReference>
<proteinExistence type="inferred from homology"/>
<dbReference type="EMBL" id="HBUF01506874">
    <property type="protein sequence ID" value="CAG6745650.1"/>
    <property type="molecule type" value="Transcribed_RNA"/>
</dbReference>
<dbReference type="GO" id="GO:0004021">
    <property type="term" value="F:L-alanine:2-oxoglutarate aminotransferase activity"/>
    <property type="evidence" value="ECO:0007669"/>
    <property type="project" value="UniProtKB-EC"/>
</dbReference>
<evidence type="ECO:0000259" key="10">
    <source>
        <dbReference type="Pfam" id="PF00155"/>
    </source>
</evidence>
<evidence type="ECO:0000313" key="11">
    <source>
        <dbReference type="EMBL" id="CAG6745645.1"/>
    </source>
</evidence>
<dbReference type="CDD" id="cd00609">
    <property type="entry name" value="AAT_like"/>
    <property type="match status" value="1"/>
</dbReference>
<protein>
    <recommendedName>
        <fullName evidence="8">alanine transaminase</fullName>
        <ecNumber evidence="8">2.6.1.2</ecNumber>
    </recommendedName>
</protein>
<dbReference type="EMBL" id="HBUF01506871">
    <property type="protein sequence ID" value="CAG6745642.1"/>
    <property type="molecule type" value="Transcribed_RNA"/>
</dbReference>
<dbReference type="Gene3D" id="1.10.287.1970">
    <property type="match status" value="1"/>
</dbReference>
<comment type="similarity">
    <text evidence="7">Belongs to the class-I pyridoxal-phosphate-dependent aminotransferase family. Alanine aminotransferase subfamily.</text>
</comment>
<dbReference type="EMBL" id="HBUF01329632">
    <property type="protein sequence ID" value="CAG6696702.1"/>
    <property type="molecule type" value="Transcribed_RNA"/>
</dbReference>
<dbReference type="EMBL" id="HBUF01506873">
    <property type="protein sequence ID" value="CAG6745648.1"/>
    <property type="molecule type" value="Transcribed_RNA"/>
</dbReference>
<evidence type="ECO:0000256" key="5">
    <source>
        <dbReference type="ARBA" id="ARBA00022898"/>
    </source>
</evidence>
<comment type="pathway">
    <text evidence="6">Amino-acid degradation; L-alanine degradation via transaminase pathway; pyruvate from L-alanine: step 1/1.</text>
</comment>
<keyword evidence="3 11" id="KW-0032">Aminotransferase</keyword>
<evidence type="ECO:0000256" key="3">
    <source>
        <dbReference type="ARBA" id="ARBA00022576"/>
    </source>
</evidence>
<dbReference type="SUPFAM" id="SSF53383">
    <property type="entry name" value="PLP-dependent transferases"/>
    <property type="match status" value="1"/>
</dbReference>
<dbReference type="EMBL" id="HBUF01506895">
    <property type="protein sequence ID" value="CAG6745714.1"/>
    <property type="molecule type" value="Transcribed_RNA"/>
</dbReference>
<accession>A0A8D8ZEV9</accession>
<evidence type="ECO:0000256" key="1">
    <source>
        <dbReference type="ARBA" id="ARBA00001933"/>
    </source>
</evidence>
<reference evidence="11" key="1">
    <citation type="submission" date="2021-05" db="EMBL/GenBank/DDBJ databases">
        <authorList>
            <person name="Alioto T."/>
            <person name="Alioto T."/>
            <person name="Gomez Garrido J."/>
        </authorList>
    </citation>
    <scope>NUCLEOTIDE SEQUENCE</scope>
</reference>
<dbReference type="EMBL" id="HBUF01506917">
    <property type="protein sequence ID" value="CAG6745863.1"/>
    <property type="molecule type" value="Transcribed_RNA"/>
</dbReference>
<dbReference type="EMBL" id="HBUF01329633">
    <property type="protein sequence ID" value="CAG6696721.1"/>
    <property type="molecule type" value="Transcribed_RNA"/>
</dbReference>
<dbReference type="GO" id="GO:0030170">
    <property type="term" value="F:pyridoxal phosphate binding"/>
    <property type="evidence" value="ECO:0007669"/>
    <property type="project" value="InterPro"/>
</dbReference>
<dbReference type="EMBL" id="HBUF01134260">
    <property type="protein sequence ID" value="CAG6644891.1"/>
    <property type="molecule type" value="Transcribed_RNA"/>
</dbReference>
<dbReference type="EMBL" id="HBUF01506897">
    <property type="protein sequence ID" value="CAG6745724.1"/>
    <property type="molecule type" value="Transcribed_RNA"/>
</dbReference>
<dbReference type="FunFam" id="1.10.287.1970:FF:000001">
    <property type="entry name" value="Alanine aminotransferase 2"/>
    <property type="match status" value="1"/>
</dbReference>
<dbReference type="PANTHER" id="PTHR11751:SF29">
    <property type="entry name" value="ALANINE TRANSAMINASE"/>
    <property type="match status" value="1"/>
</dbReference>
<dbReference type="InterPro" id="IPR015421">
    <property type="entry name" value="PyrdxlP-dep_Trfase_major"/>
</dbReference>
<dbReference type="PANTHER" id="PTHR11751">
    <property type="entry name" value="ALANINE AMINOTRANSFERASE"/>
    <property type="match status" value="1"/>
</dbReference>
<feature type="domain" description="Aminotransferase class I/classII large" evidence="10">
    <location>
        <begin position="156"/>
        <end position="533"/>
    </location>
</feature>
<dbReference type="Gene3D" id="3.40.640.10">
    <property type="entry name" value="Type I PLP-dependent aspartate aminotransferase-like (Major domain)"/>
    <property type="match status" value="1"/>
</dbReference>
<comment type="cofactor">
    <cofactor evidence="1">
        <name>pyridoxal 5'-phosphate</name>
        <dbReference type="ChEBI" id="CHEBI:597326"/>
    </cofactor>
</comment>
<dbReference type="Gene3D" id="3.90.1150.10">
    <property type="entry name" value="Aspartate Aminotransferase, domain 1"/>
    <property type="match status" value="1"/>
</dbReference>
<organism evidence="11">
    <name type="scientific">Cacopsylla melanoneura</name>
    <dbReference type="NCBI Taxonomy" id="428564"/>
    <lineage>
        <taxon>Eukaryota</taxon>
        <taxon>Metazoa</taxon>
        <taxon>Ecdysozoa</taxon>
        <taxon>Arthropoda</taxon>
        <taxon>Hexapoda</taxon>
        <taxon>Insecta</taxon>
        <taxon>Pterygota</taxon>
        <taxon>Neoptera</taxon>
        <taxon>Paraneoptera</taxon>
        <taxon>Hemiptera</taxon>
        <taxon>Sternorrhyncha</taxon>
        <taxon>Psylloidea</taxon>
        <taxon>Psyllidae</taxon>
        <taxon>Psyllinae</taxon>
        <taxon>Cacopsylla</taxon>
    </lineage>
</organism>
<comment type="subunit">
    <text evidence="2">Homodimer.</text>
</comment>
<dbReference type="UniPathway" id="UPA00528">
    <property type="reaction ID" value="UER00586"/>
</dbReference>
<evidence type="ECO:0000256" key="2">
    <source>
        <dbReference type="ARBA" id="ARBA00011738"/>
    </source>
</evidence>
<dbReference type="EC" id="2.6.1.2" evidence="8"/>
<dbReference type="InterPro" id="IPR045088">
    <property type="entry name" value="ALAT1/2-like"/>
</dbReference>
<dbReference type="EMBL" id="HBUF01506899">
    <property type="protein sequence ID" value="CAG6745733.1"/>
    <property type="molecule type" value="Transcribed_RNA"/>
</dbReference>
<dbReference type="EMBL" id="HBUF01506894">
    <property type="protein sequence ID" value="CAG6745709.1"/>
    <property type="molecule type" value="Transcribed_RNA"/>
</dbReference>
<dbReference type="EMBL" id="HBUF01134258">
    <property type="protein sequence ID" value="CAG6644889.1"/>
    <property type="molecule type" value="Transcribed_RNA"/>
</dbReference>
<dbReference type="InterPro" id="IPR015424">
    <property type="entry name" value="PyrdxlP-dep_Trfase"/>
</dbReference>
<evidence type="ECO:0000256" key="4">
    <source>
        <dbReference type="ARBA" id="ARBA00022679"/>
    </source>
</evidence>
<dbReference type="EMBL" id="HBUF01134259">
    <property type="protein sequence ID" value="CAG6644890.1"/>
    <property type="molecule type" value="Transcribed_RNA"/>
</dbReference>
<sequence>MANSLISSELSRSVCLLSRYARGVSVRNFVSHDRHSSVASQSLKSSSNRDLIRPSCVMNGTTGKRSAATAAAPKFLTLDNMNPNIKVMEYAVRGPLVIRAGEIEKELQSGVKKPFKEVIKANIGDCHAMGQTPITFIRQVLALVSFPELFKDSRFPDDIKKRAQDILDGCRGQSVGSYTDSPGIEIIRRHVAQYISRRDGLPSDWQDIILSAGASDGIKNILKMMIETVDGKKPGVMIPIPQYPLYSASLAEFDMSQIGYYLDEANQWGLPISELERSITEARKTCNPRAIVIINPGNPTGQVLTRKNIEDIIKFAYKEKLFLLADEVYQDNVYAEGSKFYSFKKVLIEMGEPYSKMELASFMSSSKGYMGECGLRGGYTEVINLDPAVKAMLHKCITAMLCPTALGQTVMDCVVNPPQPGETSYDLFSKEKQSVMDSLKVRAKMVADTFNSIEGMSCNTVQGAMYAFPSLKLPAKAIAKAKKEGRCPSVMYAFELLENTGICIVPGAGFGQVPGTYHFRTTILPQPEVLKAMLEKFRQFHQDFMVRYK</sequence>
<dbReference type="EMBL" id="HBUF01506875">
    <property type="protein sequence ID" value="CAG6745653.1"/>
    <property type="molecule type" value="Transcribed_RNA"/>
</dbReference>
<dbReference type="EMBL" id="HBUF01506898">
    <property type="protein sequence ID" value="CAG6745729.1"/>
    <property type="molecule type" value="Transcribed_RNA"/>
</dbReference>
<dbReference type="EMBL" id="HBUF01506900">
    <property type="protein sequence ID" value="CAG6745738.1"/>
    <property type="molecule type" value="Transcribed_RNA"/>
</dbReference>
<dbReference type="FunFam" id="3.40.640.10:FF:000012">
    <property type="entry name" value="alanine aminotransferase 2"/>
    <property type="match status" value="1"/>
</dbReference>
<comment type="catalytic activity">
    <reaction evidence="9">
        <text>L-alanine + 2-oxoglutarate = pyruvate + L-glutamate</text>
        <dbReference type="Rhea" id="RHEA:19453"/>
        <dbReference type="ChEBI" id="CHEBI:15361"/>
        <dbReference type="ChEBI" id="CHEBI:16810"/>
        <dbReference type="ChEBI" id="CHEBI:29985"/>
        <dbReference type="ChEBI" id="CHEBI:57972"/>
        <dbReference type="EC" id="2.6.1.2"/>
    </reaction>
</comment>
<evidence type="ECO:0000256" key="8">
    <source>
        <dbReference type="ARBA" id="ARBA00026106"/>
    </source>
</evidence>
<evidence type="ECO:0000256" key="7">
    <source>
        <dbReference type="ARBA" id="ARBA00025785"/>
    </source>
</evidence>
<dbReference type="InterPro" id="IPR004839">
    <property type="entry name" value="Aminotransferase_I/II_large"/>
</dbReference>
<evidence type="ECO:0000256" key="6">
    <source>
        <dbReference type="ARBA" id="ARBA00025708"/>
    </source>
</evidence>
<dbReference type="FunFam" id="3.90.1150.10:FF:000010">
    <property type="entry name" value="Alanine aminotransferase 2"/>
    <property type="match status" value="1"/>
</dbReference>
<dbReference type="EMBL" id="HBUF01506916">
    <property type="protein sequence ID" value="CAG6745860.1"/>
    <property type="molecule type" value="Transcribed_RNA"/>
</dbReference>
<dbReference type="EMBL" id="HBUF01329629">
    <property type="protein sequence ID" value="CAG6696661.1"/>
    <property type="molecule type" value="Transcribed_RNA"/>
</dbReference>
<dbReference type="EMBL" id="HBUF01506915">
    <property type="protein sequence ID" value="CAG6745859.1"/>
    <property type="molecule type" value="Transcribed_RNA"/>
</dbReference>
<dbReference type="Pfam" id="PF00155">
    <property type="entry name" value="Aminotran_1_2"/>
    <property type="match status" value="1"/>
</dbReference>
<keyword evidence="4 11" id="KW-0808">Transferase</keyword>
<dbReference type="EMBL" id="HBUF01506872">
    <property type="protein sequence ID" value="CAG6745645.1"/>
    <property type="molecule type" value="Transcribed_RNA"/>
</dbReference>